<proteinExistence type="predicted"/>
<sequence length="70" mass="7920">MRNIINSQHQHEKVFAGLLNLNVDLIIYSGIYPPVFFITANGQLAYGFANRKAISYPLQNPIKNIIGYPE</sequence>
<dbReference type="AlphaFoldDB" id="A0A1H2CEG1"/>
<keyword evidence="2" id="KW-1185">Reference proteome</keyword>
<evidence type="ECO:0000313" key="2">
    <source>
        <dbReference type="Proteomes" id="UP000199679"/>
    </source>
</evidence>
<gene>
    <name evidence="1" type="ORF">SAMN05216490_4930</name>
</gene>
<accession>A0A1H2CEG1</accession>
<dbReference type="RefSeq" id="WP_091379636.1">
    <property type="nucleotide sequence ID" value="NZ_LT629740.1"/>
</dbReference>
<dbReference type="STRING" id="652787.SAMN05216490_4930"/>
<dbReference type="EMBL" id="LT629740">
    <property type="protein sequence ID" value="SDT68642.1"/>
    <property type="molecule type" value="Genomic_DNA"/>
</dbReference>
<protein>
    <submittedName>
        <fullName evidence="1">Uncharacterized protein</fullName>
    </submittedName>
</protein>
<name>A0A1H2CEG1_MUCMA</name>
<evidence type="ECO:0000313" key="1">
    <source>
        <dbReference type="EMBL" id="SDT68642.1"/>
    </source>
</evidence>
<organism evidence="1 2">
    <name type="scientific">Mucilaginibacter mallensis</name>
    <dbReference type="NCBI Taxonomy" id="652787"/>
    <lineage>
        <taxon>Bacteria</taxon>
        <taxon>Pseudomonadati</taxon>
        <taxon>Bacteroidota</taxon>
        <taxon>Sphingobacteriia</taxon>
        <taxon>Sphingobacteriales</taxon>
        <taxon>Sphingobacteriaceae</taxon>
        <taxon>Mucilaginibacter</taxon>
    </lineage>
</organism>
<dbReference type="Proteomes" id="UP000199679">
    <property type="component" value="Chromosome I"/>
</dbReference>
<reference evidence="1 2" key="1">
    <citation type="submission" date="2016-10" db="EMBL/GenBank/DDBJ databases">
        <authorList>
            <person name="de Groot N.N."/>
        </authorList>
    </citation>
    <scope>NUCLEOTIDE SEQUENCE [LARGE SCALE GENOMIC DNA]</scope>
    <source>
        <strain evidence="1 2">MP1X4</strain>
    </source>
</reference>